<evidence type="ECO:0000256" key="20">
    <source>
        <dbReference type="SAM" id="MobiDB-lite"/>
    </source>
</evidence>
<dbReference type="STRING" id="9402.L5KYE7"/>
<dbReference type="eggNOG" id="KOG0789">
    <property type="taxonomic scope" value="Eukaryota"/>
</dbReference>
<feature type="transmembrane region" description="Helical" evidence="21">
    <location>
        <begin position="1880"/>
        <end position="1900"/>
    </location>
</feature>
<evidence type="ECO:0000313" key="25">
    <source>
        <dbReference type="Proteomes" id="UP000010552"/>
    </source>
</evidence>
<comment type="similarity">
    <text evidence="18">Belongs to the protein-tyrosine phosphatase family. Receptor class 3 subfamily.</text>
</comment>
<dbReference type="EMBL" id="KB030502">
    <property type="protein sequence ID" value="ELK15833.1"/>
    <property type="molecule type" value="Genomic_DNA"/>
</dbReference>
<evidence type="ECO:0000256" key="7">
    <source>
        <dbReference type="ARBA" id="ARBA00022729"/>
    </source>
</evidence>
<keyword evidence="12" id="KW-0297">G-protein coupled receptor</keyword>
<dbReference type="SUPFAM" id="SSF52799">
    <property type="entry name" value="(Phosphotyrosine protein) phosphatases II"/>
    <property type="match status" value="2"/>
</dbReference>
<dbReference type="SUPFAM" id="SSF81321">
    <property type="entry name" value="Family A G protein-coupled receptor-like"/>
    <property type="match status" value="1"/>
</dbReference>
<dbReference type="SMART" id="SM00365">
    <property type="entry name" value="LRR_SD22"/>
    <property type="match status" value="4"/>
</dbReference>
<dbReference type="InterPro" id="IPR000242">
    <property type="entry name" value="PTP_cat"/>
</dbReference>
<dbReference type="eggNOG" id="KOG0791">
    <property type="taxonomic scope" value="Eukaryota"/>
</dbReference>
<protein>
    <recommendedName>
        <fullName evidence="3">protein-tyrosine-phosphatase</fullName>
        <ecNumber evidence="3">3.1.3.48</ecNumber>
    </recommendedName>
</protein>
<dbReference type="SUPFAM" id="SSF52058">
    <property type="entry name" value="L domain-like"/>
    <property type="match status" value="2"/>
</dbReference>
<dbReference type="Pfam" id="PF13855">
    <property type="entry name" value="LRR_8"/>
    <property type="match status" value="4"/>
</dbReference>
<keyword evidence="5" id="KW-0433">Leucine-rich repeat</keyword>
<dbReference type="CDD" id="cd00063">
    <property type="entry name" value="FN3"/>
    <property type="match status" value="1"/>
</dbReference>
<dbReference type="InterPro" id="IPR050713">
    <property type="entry name" value="RTP_Phos/Ushers"/>
</dbReference>
<keyword evidence="13 21" id="KW-0472">Membrane</keyword>
<dbReference type="EC" id="3.1.3.48" evidence="3"/>
<dbReference type="InterPro" id="IPR001611">
    <property type="entry name" value="Leu-rich_rpt"/>
</dbReference>
<evidence type="ECO:0000256" key="17">
    <source>
        <dbReference type="ARBA" id="ARBA00023224"/>
    </source>
</evidence>
<keyword evidence="25" id="KW-1185">Reference proteome</keyword>
<dbReference type="FunFam" id="1.20.1070.10:FF:000028">
    <property type="entry name" value="leucine-rich repeat-containing G-protein coupled receptor 4 isoform X1"/>
    <property type="match status" value="1"/>
</dbReference>
<evidence type="ECO:0000313" key="24">
    <source>
        <dbReference type="EMBL" id="ELK15833.1"/>
    </source>
</evidence>
<keyword evidence="6 21" id="KW-0812">Transmembrane</keyword>
<dbReference type="Pfam" id="PF18861">
    <property type="entry name" value="PTP_tm"/>
    <property type="match status" value="1"/>
</dbReference>
<feature type="domain" description="Fibronectin type-III" evidence="23">
    <location>
        <begin position="278"/>
        <end position="369"/>
    </location>
</feature>
<dbReference type="Gene3D" id="3.90.190.10">
    <property type="entry name" value="Protein tyrosine phosphatase superfamily"/>
    <property type="match status" value="2"/>
</dbReference>
<evidence type="ECO:0000259" key="22">
    <source>
        <dbReference type="PROSITE" id="PS50055"/>
    </source>
</evidence>
<evidence type="ECO:0000256" key="18">
    <source>
        <dbReference type="ARBA" id="ARBA00025789"/>
    </source>
</evidence>
<dbReference type="SMART" id="SM00364">
    <property type="entry name" value="LRR_BAC"/>
    <property type="match status" value="5"/>
</dbReference>
<evidence type="ECO:0000256" key="19">
    <source>
        <dbReference type="ARBA" id="ARBA00051722"/>
    </source>
</evidence>
<dbReference type="SMART" id="SM00369">
    <property type="entry name" value="LRR_TYP"/>
    <property type="match status" value="13"/>
</dbReference>
<dbReference type="PROSITE" id="PS50055">
    <property type="entry name" value="TYR_PHOSPHATASE_PTP"/>
    <property type="match status" value="2"/>
</dbReference>
<dbReference type="InterPro" id="IPR003595">
    <property type="entry name" value="Tyr_Pase_cat"/>
</dbReference>
<dbReference type="GO" id="GO:0004725">
    <property type="term" value="F:protein tyrosine phosphatase activity"/>
    <property type="evidence" value="ECO:0007669"/>
    <property type="project" value="UniProtKB-EC"/>
</dbReference>
<evidence type="ECO:0000256" key="4">
    <source>
        <dbReference type="ARBA" id="ARBA00022475"/>
    </source>
</evidence>
<dbReference type="GO" id="GO:0032502">
    <property type="term" value="P:developmental process"/>
    <property type="evidence" value="ECO:0007669"/>
    <property type="project" value="UniProtKB-ARBA"/>
</dbReference>
<keyword evidence="11 21" id="KW-1133">Transmembrane helix</keyword>
<sequence>MLPAPPGPPLTVHISGQGKPGSLSLGWTAPGLGRSSHVRLTRLGPLGSPEGPQLQALTNASSFEFQGLEPGSAHRLEVTALRPCGQNATVVLTAHAAPSTVRDLQLRSPGHPSGLQASWGAAPGQQDGHRLLLYHLESQTLAHNISVPPDALSYNFSGLLAGSEYVLEVATWAGHLQAKTSVHQWTDPGPPGQLVLRALGPSALQASWNGSERAAWLHLMLRDLLGGANLTAAVRRGVSSHTFRHLSPGTPYELMLSAAAGPHQAAGPRAMEWTLPAPPSDLSLSLVAQSPALRASWAPPPGGRDGFQLRLYRLRPLSLESTGTLAPEARNFSWASLPPGTEFRLLLVTLRGPDQSRSANASAWTAPVAPRLVNVTSEGPTWLRASWVHAPGGRDGYQVTLYQAGARAAASTVGAEVDSASFSALTPGTRELLVSMRAGSAVISLVWASGPLGRAVCCAQLSGAGRLFREQPLVLGQAQLVLRDLPPGRNLSLTVLCRAGPLQASTHPVVLPVEPGPVQDVQCQPKATRLGLSWTVPAGDVGTCAVLVEHLELGGSARRVFEASASGGALQLPGLLPATRYRLSLHVLGSNGLWSRTVTLVCATSADAWRPPELAAAPQLAPRPQMGVVLTRGLFGEDDGQIQWYGVIASTNASLARPPREAVNRTWHDHFYGGHDSYLATLLPSPFHPGPWATPGAWAVPVGTEDCGQAREICNGQLKPGSQYRFSVVAFTRLGPPETTFSFSAFSEPRTCVSQRAAPLPVAVAVGAAAGCVLATCAALGLLHWRRARGQRRTHRPIPSHSFRQSFEAKSAHAQQAFFQEFEELKEVGKEQPRLEAEHPANASKNRYPHVLPYDHSRVRLAQLQGDPHSDYVNASFVPGYTHPQEFIATQGPLKKTLGDFWRLVWEQQVRIIVMLTVGMENGRVLCEHYWPADSTPVTYGHITVHLLAEEHEDEWTQREFQLQHTAQPQRRGVKQLQFTTWADHSVPEGPGSLLTFADLVREQARATQGPGPILVHCRLLQQLEEEQAVDVFNAVCALRLHRPLMIQTPSQYIFLHSCLLSKILEGPSASSRPQRIAVTDFAQACAERAMNANAGFLVEHQGGPSGHDHVVLMGPARPRELWQLVWEHRAQVLISLCSPYTQDEDFWPTELQPIVTGPVTARWEAESDAAGWPCTLLRVTQGDSGKERQVRRLQFPRWEPGPELPASTLLPFLAAVGRCCSRGSEKPGTVLSHCSKDAAQLGTFLAIDQLLQQAGAEHAVDIFSVALQQSQACGLMTPTLEGGVTLSADCSELGLSAVPGDLAPLTAYLDLSMNNLTELRPGPFRQLRFLEELMLQNNQLGGVPAEALWGLRSLHSLRLDANIISVVPERSFEGLSCLRHLWLDDNALTEVPVRALSNLPALQAMTLALNRISRVPDFAFQNLSRLVVLHLHNNRIQRLGTHSLEGLHSLETLDLNHNELQEFPAAVSTLGRLQELPRPPRLSSRGFHNNNIRAIPERAFVGNPLLQALHFYDNPIQSVGRSAFQHLPKLHTLSLNGATDIQEFPDLKGTSSLETLTLTRAGVRLLPAGMCQQLPRLRVLDLSQNRIEELPSLHGCQKLEEIGLQHNRIWEIGANTFGQLSALRALDLSWNAIRSIHPEAFAALRSLLKLDLTENQLSTLPLAGLGGLKHLKLRGNPALSQPFSKDSFPKLRVLEVPYAYQCCAYGACTGVSEATGQWEAEDAHPEDQEAPRRPLGLLAGQAENHYDLVDELQLETGDTKPHPSVQCSPAPGPFKPCQHLFESWGVRLAVWAIVLLSVLCNGLVLLSMFAGVPGPLPPVKFVVGAIAGANTLTGISCGLLASVDALTFGHFAEYGARWETGLGCRATGFLAVLGSEASVLLLTLATVQCSISVSCLRAYGKAPSLGSMRAGALGCLALAGLAAALPLASVGDYGASPLCLPYTLPEGQPAALGFAVALVMTNSFCFLVMAGAYIRLYCNLPRGELEATWDCALGRHVAWLILADGLLHCPVAFLSIASVLGLVPVTPEAVKSVLLVVLPLPACLNPLLYLLFGPHFREDLRGLRSCSRAQGTLAHAAALELEKSSRDSTQALVAFSDVDLILEASEAGQPPGPETCVFPSVTVMSRQQPELPKLEGSHFAEPEGTHCGNLCPSAGGELLPRAEGASSAEGGLSVGVGGGPSGSAFASHV</sequence>
<dbReference type="InParanoid" id="L5KYE7"/>
<evidence type="ECO:0000256" key="10">
    <source>
        <dbReference type="ARBA" id="ARBA00022912"/>
    </source>
</evidence>
<dbReference type="InterPro" id="IPR041201">
    <property type="entry name" value="PTPRJ_TM"/>
</dbReference>
<dbReference type="PRINTS" id="PR00700">
    <property type="entry name" value="PRTYPHPHTASE"/>
</dbReference>
<keyword evidence="8" id="KW-0677">Repeat</keyword>
<feature type="domain" description="Tyrosine-protein phosphatase" evidence="22">
    <location>
        <begin position="818"/>
        <end position="1063"/>
    </location>
</feature>
<dbReference type="FunFam" id="2.60.40.10:FF:000369">
    <property type="entry name" value="Protein tyrosine phosphatase, receptor type B"/>
    <property type="match status" value="1"/>
</dbReference>
<dbReference type="Gene3D" id="1.20.1070.10">
    <property type="entry name" value="Rhodopsin 7-helix transmembrane proteins"/>
    <property type="match status" value="1"/>
</dbReference>
<dbReference type="InterPro" id="IPR029021">
    <property type="entry name" value="Prot-tyrosine_phosphatase-like"/>
</dbReference>
<dbReference type="Pfam" id="PF00102">
    <property type="entry name" value="Y_phosphatase"/>
    <property type="match status" value="2"/>
</dbReference>
<keyword evidence="15 24" id="KW-0675">Receptor</keyword>
<dbReference type="SMART" id="SM00060">
    <property type="entry name" value="FN3"/>
    <property type="match status" value="7"/>
</dbReference>
<comment type="subcellular location">
    <subcellularLocation>
        <location evidence="2">Cell membrane</location>
        <topology evidence="2">Multi-pass membrane protein</topology>
    </subcellularLocation>
    <subcellularLocation>
        <location evidence="1">Membrane</location>
        <topology evidence="1">Single-pass type I membrane protein</topology>
    </subcellularLocation>
</comment>
<keyword evidence="17" id="KW-0807">Transducer</keyword>
<evidence type="ECO:0000256" key="8">
    <source>
        <dbReference type="ARBA" id="ARBA00022737"/>
    </source>
</evidence>
<evidence type="ECO:0000256" key="6">
    <source>
        <dbReference type="ARBA" id="ARBA00022692"/>
    </source>
</evidence>
<comment type="catalytic activity">
    <reaction evidence="19">
        <text>O-phospho-L-tyrosyl-[protein] + H2O = L-tyrosyl-[protein] + phosphate</text>
        <dbReference type="Rhea" id="RHEA:10684"/>
        <dbReference type="Rhea" id="RHEA-COMP:10136"/>
        <dbReference type="Rhea" id="RHEA-COMP:20101"/>
        <dbReference type="ChEBI" id="CHEBI:15377"/>
        <dbReference type="ChEBI" id="CHEBI:43474"/>
        <dbReference type="ChEBI" id="CHEBI:46858"/>
        <dbReference type="ChEBI" id="CHEBI:61978"/>
        <dbReference type="EC" id="3.1.3.48"/>
    </reaction>
</comment>
<evidence type="ECO:0000256" key="9">
    <source>
        <dbReference type="ARBA" id="ARBA00022801"/>
    </source>
</evidence>
<dbReference type="PROSITE" id="PS50853">
    <property type="entry name" value="FN3"/>
    <property type="match status" value="4"/>
</dbReference>
<feature type="domain" description="Fibronectin type-III" evidence="23">
    <location>
        <begin position="100"/>
        <end position="191"/>
    </location>
</feature>
<feature type="transmembrane region" description="Helical" evidence="21">
    <location>
        <begin position="1951"/>
        <end position="1977"/>
    </location>
</feature>
<dbReference type="GO" id="GO:0043235">
    <property type="term" value="C:receptor complex"/>
    <property type="evidence" value="ECO:0007669"/>
    <property type="project" value="TreeGrafter"/>
</dbReference>
<feature type="domain" description="Tyrosine-protein phosphatase" evidence="22">
    <location>
        <begin position="1091"/>
        <end position="1267"/>
    </location>
</feature>
<feature type="domain" description="Fibronectin type-III" evidence="23">
    <location>
        <begin position="8"/>
        <end position="99"/>
    </location>
</feature>
<keyword evidence="14" id="KW-1015">Disulfide bond</keyword>
<dbReference type="GO" id="GO:0004930">
    <property type="term" value="F:G protein-coupled receptor activity"/>
    <property type="evidence" value="ECO:0007669"/>
    <property type="project" value="UniProtKB-KW"/>
</dbReference>
<dbReference type="FunFam" id="3.90.190.10:FF:000009">
    <property type="entry name" value="Receptor-type tyrosine-protein phosphatase beta"/>
    <property type="match status" value="1"/>
</dbReference>
<dbReference type="Gene3D" id="3.80.10.10">
    <property type="entry name" value="Ribonuclease Inhibitor"/>
    <property type="match status" value="3"/>
</dbReference>
<dbReference type="InterPro" id="IPR036116">
    <property type="entry name" value="FN3_sf"/>
</dbReference>
<dbReference type="PANTHER" id="PTHR46957:SF10">
    <property type="entry name" value="PROTEIN TYROSINE PHOSPHATASE, RECEPTOR TYPE, H"/>
    <property type="match status" value="1"/>
</dbReference>
<name>L5KYE7_PTEAL</name>
<dbReference type="InterPro" id="IPR003961">
    <property type="entry name" value="FN3_dom"/>
</dbReference>
<feature type="transmembrane region" description="Helical" evidence="21">
    <location>
        <begin position="1912"/>
        <end position="1931"/>
    </location>
</feature>
<dbReference type="InterPro" id="IPR003591">
    <property type="entry name" value="Leu-rich_rpt_typical-subtyp"/>
</dbReference>
<gene>
    <name evidence="24" type="ORF">PAL_GLEAN10000771</name>
</gene>
<evidence type="ECO:0000259" key="23">
    <source>
        <dbReference type="PROSITE" id="PS50853"/>
    </source>
</evidence>
<feature type="region of interest" description="Disordered" evidence="20">
    <location>
        <begin position="2162"/>
        <end position="2190"/>
    </location>
</feature>
<evidence type="ECO:0000256" key="3">
    <source>
        <dbReference type="ARBA" id="ARBA00013064"/>
    </source>
</evidence>
<dbReference type="Gene3D" id="2.60.40.10">
    <property type="entry name" value="Immunoglobulins"/>
    <property type="match status" value="2"/>
</dbReference>
<dbReference type="SMART" id="SM00194">
    <property type="entry name" value="PTPc"/>
    <property type="match status" value="1"/>
</dbReference>
<feature type="transmembrane region" description="Helical" evidence="21">
    <location>
        <begin position="1789"/>
        <end position="1811"/>
    </location>
</feature>
<evidence type="ECO:0000256" key="16">
    <source>
        <dbReference type="ARBA" id="ARBA00023180"/>
    </source>
</evidence>
<feature type="transmembrane region" description="Helical" evidence="21">
    <location>
        <begin position="2033"/>
        <end position="2053"/>
    </location>
</feature>
<evidence type="ECO:0000256" key="13">
    <source>
        <dbReference type="ARBA" id="ARBA00023136"/>
    </source>
</evidence>
<evidence type="ECO:0000256" key="21">
    <source>
        <dbReference type="SAM" id="Phobius"/>
    </source>
</evidence>
<organism evidence="24 25">
    <name type="scientific">Pteropus alecto</name>
    <name type="common">Black flying fox</name>
    <dbReference type="NCBI Taxonomy" id="9402"/>
    <lineage>
        <taxon>Eukaryota</taxon>
        <taxon>Metazoa</taxon>
        <taxon>Chordata</taxon>
        <taxon>Craniata</taxon>
        <taxon>Vertebrata</taxon>
        <taxon>Euteleostomi</taxon>
        <taxon>Mammalia</taxon>
        <taxon>Eutheria</taxon>
        <taxon>Laurasiatheria</taxon>
        <taxon>Chiroptera</taxon>
        <taxon>Yinpterochiroptera</taxon>
        <taxon>Pteropodoidea</taxon>
        <taxon>Pteropodidae</taxon>
        <taxon>Pteropodinae</taxon>
        <taxon>Pteropus</taxon>
    </lineage>
</organism>
<evidence type="ECO:0000256" key="2">
    <source>
        <dbReference type="ARBA" id="ARBA00004651"/>
    </source>
</evidence>
<dbReference type="SMART" id="SM00404">
    <property type="entry name" value="PTPc_motif"/>
    <property type="match status" value="1"/>
</dbReference>
<evidence type="ECO:0000256" key="14">
    <source>
        <dbReference type="ARBA" id="ARBA00023157"/>
    </source>
</evidence>
<feature type="domain" description="Fibronectin type-III" evidence="23">
    <location>
        <begin position="514"/>
        <end position="608"/>
    </location>
</feature>
<keyword evidence="9" id="KW-0378">Hydrolase</keyword>
<keyword evidence="10" id="KW-0904">Protein phosphatase</keyword>
<evidence type="ECO:0000256" key="15">
    <source>
        <dbReference type="ARBA" id="ARBA00023170"/>
    </source>
</evidence>
<dbReference type="InterPro" id="IPR013783">
    <property type="entry name" value="Ig-like_fold"/>
</dbReference>
<dbReference type="PANTHER" id="PTHR46957">
    <property type="entry name" value="CYTOKINE RECEPTOR"/>
    <property type="match status" value="1"/>
</dbReference>
<evidence type="ECO:0000256" key="11">
    <source>
        <dbReference type="ARBA" id="ARBA00022989"/>
    </source>
</evidence>
<keyword evidence="16" id="KW-0325">Glycoprotein</keyword>
<evidence type="ECO:0000256" key="12">
    <source>
        <dbReference type="ARBA" id="ARBA00023040"/>
    </source>
</evidence>
<dbReference type="Proteomes" id="UP000010552">
    <property type="component" value="Unassembled WGS sequence"/>
</dbReference>
<dbReference type="GO" id="GO:0005886">
    <property type="term" value="C:plasma membrane"/>
    <property type="evidence" value="ECO:0007669"/>
    <property type="project" value="UniProtKB-SubCell"/>
</dbReference>
<keyword evidence="7" id="KW-0732">Signal</keyword>
<dbReference type="SUPFAM" id="SSF49265">
    <property type="entry name" value="Fibronectin type III"/>
    <property type="match status" value="6"/>
</dbReference>
<accession>L5KYE7</accession>
<dbReference type="InterPro" id="IPR032675">
    <property type="entry name" value="LRR_dom_sf"/>
</dbReference>
<reference evidence="25" key="1">
    <citation type="journal article" date="2013" name="Science">
        <title>Comparative analysis of bat genomes provides insight into the evolution of flight and immunity.</title>
        <authorList>
            <person name="Zhang G."/>
            <person name="Cowled C."/>
            <person name="Shi Z."/>
            <person name="Huang Z."/>
            <person name="Bishop-Lilly K.A."/>
            <person name="Fang X."/>
            <person name="Wynne J.W."/>
            <person name="Xiong Z."/>
            <person name="Baker M.L."/>
            <person name="Zhao W."/>
            <person name="Tachedjian M."/>
            <person name="Zhu Y."/>
            <person name="Zhou P."/>
            <person name="Jiang X."/>
            <person name="Ng J."/>
            <person name="Yang L."/>
            <person name="Wu L."/>
            <person name="Xiao J."/>
            <person name="Feng Y."/>
            <person name="Chen Y."/>
            <person name="Sun X."/>
            <person name="Zhang Y."/>
            <person name="Marsh G.A."/>
            <person name="Crameri G."/>
            <person name="Broder C.C."/>
            <person name="Frey K.G."/>
            <person name="Wang L.F."/>
            <person name="Wang J."/>
        </authorList>
    </citation>
    <scope>NUCLEOTIDE SEQUENCE [LARGE SCALE GENOMIC DNA]</scope>
</reference>
<dbReference type="CDD" id="cd15362">
    <property type="entry name" value="7tmA_LGR6"/>
    <property type="match status" value="1"/>
</dbReference>
<keyword evidence="4" id="KW-1003">Cell membrane</keyword>
<feature type="compositionally biased region" description="Low complexity" evidence="20">
    <location>
        <begin position="2163"/>
        <end position="2172"/>
    </location>
</feature>
<feature type="compositionally biased region" description="Gly residues" evidence="20">
    <location>
        <begin position="2173"/>
        <end position="2182"/>
    </location>
</feature>
<dbReference type="PROSITE" id="PS51450">
    <property type="entry name" value="LRR"/>
    <property type="match status" value="3"/>
</dbReference>
<evidence type="ECO:0000256" key="5">
    <source>
        <dbReference type="ARBA" id="ARBA00022614"/>
    </source>
</evidence>
<feature type="transmembrane region" description="Helical" evidence="21">
    <location>
        <begin position="1998"/>
        <end position="2021"/>
    </location>
</feature>
<evidence type="ECO:0000256" key="1">
    <source>
        <dbReference type="ARBA" id="ARBA00004479"/>
    </source>
</evidence>
<proteinExistence type="inferred from homology"/>